<name>A0A2R4X076_9EURY</name>
<protein>
    <submittedName>
        <fullName evidence="2">Uncharacterized protein</fullName>
    </submittedName>
</protein>
<dbReference type="EMBL" id="CP028858">
    <property type="protein sequence ID" value="AWB27202.1"/>
    <property type="molecule type" value="Genomic_DNA"/>
</dbReference>
<dbReference type="Pfam" id="PF25259">
    <property type="entry name" value="DUF7860"/>
    <property type="match status" value="1"/>
</dbReference>
<dbReference type="RefSeq" id="WP_108381571.1">
    <property type="nucleotide sequence ID" value="NZ_CP028858.1"/>
</dbReference>
<keyword evidence="1" id="KW-1133">Transmembrane helix</keyword>
<feature type="transmembrane region" description="Helical" evidence="1">
    <location>
        <begin position="12"/>
        <end position="34"/>
    </location>
</feature>
<reference evidence="2 3" key="1">
    <citation type="submission" date="2018-04" db="EMBL/GenBank/DDBJ databases">
        <title>Halococcoides cellulosivorans gen. nov., sp. nov., an extremely halophilic cellulose-utilizing haloarchaeon from hypersaline lakes.</title>
        <authorList>
            <person name="Sorokin D.Y."/>
            <person name="Toshchakov S.V."/>
            <person name="Samarov N.I."/>
            <person name="Korzhenkov A."/>
            <person name="Kublanov I.V."/>
        </authorList>
    </citation>
    <scope>NUCLEOTIDE SEQUENCE [LARGE SCALE GENOMIC DNA]</scope>
    <source>
        <strain evidence="2 3">HArcel1</strain>
    </source>
</reference>
<dbReference type="Proteomes" id="UP000244727">
    <property type="component" value="Chromosome"/>
</dbReference>
<keyword evidence="3" id="KW-1185">Reference proteome</keyword>
<sequence length="75" mass="7957">MATHSSMAYGRWTRLGFATGALLFVVGVLGHLAVPAFTGPAPDWVGTLLFDMEVLGVLIALFVPLLFGIVLPLTE</sequence>
<accession>A0A2R4X076</accession>
<dbReference type="GeneID" id="36511949"/>
<evidence type="ECO:0000256" key="1">
    <source>
        <dbReference type="SAM" id="Phobius"/>
    </source>
</evidence>
<evidence type="ECO:0000313" key="3">
    <source>
        <dbReference type="Proteomes" id="UP000244727"/>
    </source>
</evidence>
<dbReference type="KEGG" id="harc:HARCEL1_05540"/>
<dbReference type="AlphaFoldDB" id="A0A2R4X076"/>
<organism evidence="2 3">
    <name type="scientific">Halococcoides cellulosivorans</name>
    <dbReference type="NCBI Taxonomy" id="1679096"/>
    <lineage>
        <taxon>Archaea</taxon>
        <taxon>Methanobacteriati</taxon>
        <taxon>Methanobacteriota</taxon>
        <taxon>Stenosarchaea group</taxon>
        <taxon>Halobacteria</taxon>
        <taxon>Halobacteriales</taxon>
        <taxon>Haloarculaceae</taxon>
        <taxon>Halococcoides</taxon>
    </lineage>
</organism>
<keyword evidence="1" id="KW-0812">Transmembrane</keyword>
<keyword evidence="1" id="KW-0472">Membrane</keyword>
<proteinExistence type="predicted"/>
<feature type="transmembrane region" description="Helical" evidence="1">
    <location>
        <begin position="54"/>
        <end position="73"/>
    </location>
</feature>
<gene>
    <name evidence="2" type="ORF">HARCEL1_05540</name>
</gene>
<evidence type="ECO:0000313" key="2">
    <source>
        <dbReference type="EMBL" id="AWB27202.1"/>
    </source>
</evidence>
<dbReference type="InterPro" id="IPR057182">
    <property type="entry name" value="DUF7860"/>
</dbReference>